<dbReference type="NCBIfam" id="NF008277">
    <property type="entry name" value="PRK11055.1"/>
    <property type="match status" value="1"/>
</dbReference>
<dbReference type="EC" id="5.1.3.3" evidence="4 8"/>
<dbReference type="UniPathway" id="UPA00242"/>
<dbReference type="InterPro" id="IPR015443">
    <property type="entry name" value="Aldose_1-epimerase"/>
</dbReference>
<evidence type="ECO:0000313" key="13">
    <source>
        <dbReference type="Proteomes" id="UP000198778"/>
    </source>
</evidence>
<dbReference type="InterPro" id="IPR011013">
    <property type="entry name" value="Gal_mutarotase_sf_dom"/>
</dbReference>
<comment type="catalytic activity">
    <reaction evidence="1 8">
        <text>alpha-D-glucose = beta-D-glucose</text>
        <dbReference type="Rhea" id="RHEA:10264"/>
        <dbReference type="ChEBI" id="CHEBI:15903"/>
        <dbReference type="ChEBI" id="CHEBI:17925"/>
        <dbReference type="EC" id="5.1.3.3"/>
    </reaction>
</comment>
<dbReference type="AlphaFoldDB" id="A0A1H0I7W9"/>
<evidence type="ECO:0000256" key="5">
    <source>
        <dbReference type="ARBA" id="ARBA00014165"/>
    </source>
</evidence>
<keyword evidence="7 8" id="KW-0119">Carbohydrate metabolism</keyword>
<sequence length="336" mass="37194">MKKLTEIQGRDVVEYTLTNKAGMKVTALNFGAVITGMHVPDGEGNLHNTVLAYDNPENYADNSVFFGAAVGRTSGRTKDAQFELDGSVYELAPNDGSNNLHGGKSGFTHRFFEVEQTENKLKFSYDSPDGEEGFPGNVALTITYSLTERNELHIDYAATTDKATPLNLTNHSYFNLGDGDITDHTLQLSSDYFYELDEESIPVKKQSADNNPVFDFREPKKIKEALYAEDPQIAIVQGGIDHPFELNSGLPAAILKNEQNDITLTIETDNSAIVVYTGNMLGEEIQANGRKLSRHSAVCLETQHVPDDIPGIILRPEEKYEKRTTYRFTNTAGLSQ</sequence>
<feature type="binding site" evidence="10">
    <location>
        <position position="241"/>
    </location>
    <ligand>
        <name>beta-D-galactose</name>
        <dbReference type="ChEBI" id="CHEBI:27667"/>
    </ligand>
</feature>
<dbReference type="PANTHER" id="PTHR10091">
    <property type="entry name" value="ALDOSE-1-EPIMERASE"/>
    <property type="match status" value="1"/>
</dbReference>
<dbReference type="SUPFAM" id="SSF74650">
    <property type="entry name" value="Galactose mutarotase-like"/>
    <property type="match status" value="1"/>
</dbReference>
<organism evidence="12 13">
    <name type="scientific">Alkalicoccus daliensis</name>
    <dbReference type="NCBI Taxonomy" id="745820"/>
    <lineage>
        <taxon>Bacteria</taxon>
        <taxon>Bacillati</taxon>
        <taxon>Bacillota</taxon>
        <taxon>Bacilli</taxon>
        <taxon>Bacillales</taxon>
        <taxon>Bacillaceae</taxon>
        <taxon>Alkalicoccus</taxon>
    </lineage>
</organism>
<dbReference type="Proteomes" id="UP000198778">
    <property type="component" value="Unassembled WGS sequence"/>
</dbReference>
<comment type="similarity">
    <text evidence="3 8">Belongs to the aldose epimerase family.</text>
</comment>
<accession>A0A1H0I7W9</accession>
<dbReference type="GO" id="GO:0005737">
    <property type="term" value="C:cytoplasm"/>
    <property type="evidence" value="ECO:0007669"/>
    <property type="project" value="TreeGrafter"/>
</dbReference>
<protein>
    <recommendedName>
        <fullName evidence="5 8">Aldose 1-epimerase</fullName>
        <ecNumber evidence="4 8">5.1.3.3</ecNumber>
    </recommendedName>
</protein>
<dbReference type="STRING" id="745820.SAMN04488053_11039"/>
<dbReference type="Pfam" id="PF01263">
    <property type="entry name" value="Aldose_epim"/>
    <property type="match status" value="1"/>
</dbReference>
<evidence type="ECO:0000256" key="4">
    <source>
        <dbReference type="ARBA" id="ARBA00013185"/>
    </source>
</evidence>
<dbReference type="OrthoDB" id="9779408at2"/>
<name>A0A1H0I7W9_9BACI</name>
<evidence type="ECO:0000256" key="7">
    <source>
        <dbReference type="ARBA" id="ARBA00023277"/>
    </source>
</evidence>
<dbReference type="GO" id="GO:0004034">
    <property type="term" value="F:aldose 1-epimerase activity"/>
    <property type="evidence" value="ECO:0007669"/>
    <property type="project" value="UniProtKB-EC"/>
</dbReference>
<dbReference type="InterPro" id="IPR047215">
    <property type="entry name" value="Galactose_mutarotase-like"/>
</dbReference>
<evidence type="ECO:0000256" key="6">
    <source>
        <dbReference type="ARBA" id="ARBA00023235"/>
    </source>
</evidence>
<evidence type="ECO:0000256" key="8">
    <source>
        <dbReference type="PIRNR" id="PIRNR005096"/>
    </source>
</evidence>
<comment type="pathway">
    <text evidence="2 8">Carbohydrate metabolism; hexose metabolism.</text>
</comment>
<dbReference type="GO" id="GO:0030246">
    <property type="term" value="F:carbohydrate binding"/>
    <property type="evidence" value="ECO:0007669"/>
    <property type="project" value="InterPro"/>
</dbReference>
<dbReference type="GO" id="GO:0006006">
    <property type="term" value="P:glucose metabolic process"/>
    <property type="evidence" value="ECO:0007669"/>
    <property type="project" value="TreeGrafter"/>
</dbReference>
<dbReference type="GO" id="GO:0033499">
    <property type="term" value="P:galactose catabolic process via UDP-galactose, Leloir pathway"/>
    <property type="evidence" value="ECO:0007669"/>
    <property type="project" value="TreeGrafter"/>
</dbReference>
<evidence type="ECO:0000256" key="2">
    <source>
        <dbReference type="ARBA" id="ARBA00005028"/>
    </source>
</evidence>
<reference evidence="13" key="1">
    <citation type="submission" date="2016-10" db="EMBL/GenBank/DDBJ databases">
        <authorList>
            <person name="Varghese N."/>
            <person name="Submissions S."/>
        </authorList>
    </citation>
    <scope>NUCLEOTIDE SEQUENCE [LARGE SCALE GENOMIC DNA]</scope>
    <source>
        <strain evidence="13">CGMCC 1.10369</strain>
    </source>
</reference>
<dbReference type="PIRSF" id="PIRSF005096">
    <property type="entry name" value="GALM"/>
    <property type="match status" value="1"/>
</dbReference>
<feature type="active site" description="Proton acceptor" evidence="9">
    <location>
        <position position="301"/>
    </location>
</feature>
<gene>
    <name evidence="12" type="ORF">SAMN04488053_11039</name>
</gene>
<dbReference type="Gene3D" id="2.70.98.10">
    <property type="match status" value="1"/>
</dbReference>
<dbReference type="InterPro" id="IPR018052">
    <property type="entry name" value="Ald1_epimerase_CS"/>
</dbReference>
<dbReference type="RefSeq" id="WP_090843534.1">
    <property type="nucleotide sequence ID" value="NZ_FNIL01000010.1"/>
</dbReference>
<evidence type="ECO:0000256" key="9">
    <source>
        <dbReference type="PIRSR" id="PIRSR005096-1"/>
    </source>
</evidence>
<keyword evidence="13" id="KW-1185">Reference proteome</keyword>
<evidence type="ECO:0000256" key="10">
    <source>
        <dbReference type="PIRSR" id="PIRSR005096-2"/>
    </source>
</evidence>
<evidence type="ECO:0000256" key="11">
    <source>
        <dbReference type="PIRSR" id="PIRSR005096-3"/>
    </source>
</evidence>
<proteinExistence type="inferred from homology"/>
<dbReference type="PROSITE" id="PS00545">
    <property type="entry name" value="ALDOSE_1_EPIMERASE"/>
    <property type="match status" value="1"/>
</dbReference>
<feature type="active site" description="Proton donor" evidence="9">
    <location>
        <position position="171"/>
    </location>
</feature>
<dbReference type="CDD" id="cd09019">
    <property type="entry name" value="galactose_mutarotase_like"/>
    <property type="match status" value="1"/>
</dbReference>
<dbReference type="InterPro" id="IPR014718">
    <property type="entry name" value="GH-type_carb-bd"/>
</dbReference>
<keyword evidence="6 8" id="KW-0413">Isomerase</keyword>
<evidence type="ECO:0000256" key="3">
    <source>
        <dbReference type="ARBA" id="ARBA00006206"/>
    </source>
</evidence>
<evidence type="ECO:0000256" key="1">
    <source>
        <dbReference type="ARBA" id="ARBA00001614"/>
    </source>
</evidence>
<dbReference type="EMBL" id="FNIL01000010">
    <property type="protein sequence ID" value="SDO27529.1"/>
    <property type="molecule type" value="Genomic_DNA"/>
</dbReference>
<feature type="binding site" evidence="11">
    <location>
        <begin position="171"/>
        <end position="173"/>
    </location>
    <ligand>
        <name>beta-D-galactose</name>
        <dbReference type="ChEBI" id="CHEBI:27667"/>
    </ligand>
</feature>
<dbReference type="PANTHER" id="PTHR10091:SF0">
    <property type="entry name" value="GALACTOSE MUTAROTASE"/>
    <property type="match status" value="1"/>
</dbReference>
<evidence type="ECO:0000313" key="12">
    <source>
        <dbReference type="EMBL" id="SDO27529.1"/>
    </source>
</evidence>
<dbReference type="InterPro" id="IPR008183">
    <property type="entry name" value="Aldose_1/G6P_1-epimerase"/>
</dbReference>